<keyword evidence="10 13" id="KW-0233">DNA recombination</keyword>
<dbReference type="PROSITE" id="PS01321">
    <property type="entry name" value="RUVC"/>
    <property type="match status" value="1"/>
</dbReference>
<evidence type="ECO:0000256" key="8">
    <source>
        <dbReference type="ARBA" id="ARBA00022842"/>
    </source>
</evidence>
<dbReference type="GO" id="GO:0048476">
    <property type="term" value="C:Holliday junction resolvase complex"/>
    <property type="evidence" value="ECO:0007669"/>
    <property type="project" value="UniProtKB-UniRule"/>
</dbReference>
<dbReference type="PANTHER" id="PTHR30194:SF3">
    <property type="entry name" value="CROSSOVER JUNCTION ENDODEOXYRIBONUCLEASE RUVC"/>
    <property type="match status" value="1"/>
</dbReference>
<keyword evidence="4 13" id="KW-0479">Metal-binding</keyword>
<dbReference type="InterPro" id="IPR002176">
    <property type="entry name" value="X-over_junc_endoDNase_RuvC"/>
</dbReference>
<comment type="subunit">
    <text evidence="13">Homodimer which binds Holliday junction (HJ) DNA. The HJ becomes 2-fold symmetrical on binding to RuvC with unstacked arms; it has a different conformation from HJ DNA in complex with RuvA. In the full resolvosome a probable DNA-RuvA(4)-RuvB(12)-RuvC(2) complex forms which resolves the HJ.</text>
</comment>
<dbReference type="Proteomes" id="UP000176273">
    <property type="component" value="Unassembled WGS sequence"/>
</dbReference>
<gene>
    <name evidence="13" type="primary">ruvC</name>
    <name evidence="14" type="ORF">A2110_02265</name>
</gene>
<comment type="function">
    <text evidence="13">The RuvA-RuvB-RuvC complex processes Holliday junction (HJ) DNA during genetic recombination and DNA repair. Endonuclease that resolves HJ intermediates. Cleaves cruciform DNA by making single-stranded nicks across the HJ at symmetrical positions within the homologous arms, yielding a 5'-phosphate and a 3'-hydroxyl group; requires a central core of homology in the junction. The consensus cleavage sequence is 5'-(A/T)TT(C/G)-3'. Cleavage occurs on the 3'-side of the TT dinucleotide at the point of strand exchange. HJ branch migration catalyzed by RuvA-RuvB allows RuvC to scan DNA until it finds its consensus sequence, where it cleaves and resolves the cruciform DNA.</text>
</comment>
<dbReference type="CDD" id="cd16962">
    <property type="entry name" value="RuvC"/>
    <property type="match status" value="1"/>
</dbReference>
<dbReference type="GO" id="GO:0000287">
    <property type="term" value="F:magnesium ion binding"/>
    <property type="evidence" value="ECO:0007669"/>
    <property type="project" value="UniProtKB-UniRule"/>
</dbReference>
<evidence type="ECO:0000256" key="2">
    <source>
        <dbReference type="ARBA" id="ARBA00022490"/>
    </source>
</evidence>
<feature type="binding site" evidence="13">
    <location>
        <position position="65"/>
    </location>
    <ligand>
        <name>Mg(2+)</name>
        <dbReference type="ChEBI" id="CHEBI:18420"/>
        <label>2</label>
    </ligand>
</feature>
<evidence type="ECO:0000256" key="3">
    <source>
        <dbReference type="ARBA" id="ARBA00022722"/>
    </source>
</evidence>
<keyword evidence="7 13" id="KW-0378">Hydrolase</keyword>
<evidence type="ECO:0000313" key="14">
    <source>
        <dbReference type="EMBL" id="OGG37322.1"/>
    </source>
</evidence>
<comment type="catalytic activity">
    <reaction evidence="12 13">
        <text>Endonucleolytic cleavage at a junction such as a reciprocal single-stranded crossover between two homologous DNA duplexes (Holliday junction).</text>
        <dbReference type="EC" id="3.1.21.10"/>
    </reaction>
</comment>
<keyword evidence="11 13" id="KW-0234">DNA repair</keyword>
<proteinExistence type="inferred from homology"/>
<evidence type="ECO:0000256" key="13">
    <source>
        <dbReference type="HAMAP-Rule" id="MF_00034"/>
    </source>
</evidence>
<keyword evidence="5 13" id="KW-0255">Endonuclease</keyword>
<dbReference type="GO" id="GO:0008821">
    <property type="term" value="F:crossover junction DNA endonuclease activity"/>
    <property type="evidence" value="ECO:0007669"/>
    <property type="project" value="UniProtKB-UniRule"/>
</dbReference>
<comment type="subcellular location">
    <subcellularLocation>
        <location evidence="13">Cytoplasm</location>
    </subcellularLocation>
</comment>
<evidence type="ECO:0000256" key="10">
    <source>
        <dbReference type="ARBA" id="ARBA00023172"/>
    </source>
</evidence>
<dbReference type="GO" id="GO:0006310">
    <property type="term" value="P:DNA recombination"/>
    <property type="evidence" value="ECO:0007669"/>
    <property type="project" value="UniProtKB-UniRule"/>
</dbReference>
<evidence type="ECO:0000256" key="1">
    <source>
        <dbReference type="ARBA" id="ARBA00009518"/>
    </source>
</evidence>
<dbReference type="EMBL" id="MFKH01000014">
    <property type="protein sequence ID" value="OGG37322.1"/>
    <property type="molecule type" value="Genomic_DNA"/>
</dbReference>
<feature type="active site" evidence="13">
    <location>
        <position position="7"/>
    </location>
</feature>
<accession>A0A1F6BKM0</accession>
<evidence type="ECO:0000256" key="11">
    <source>
        <dbReference type="ARBA" id="ARBA00023204"/>
    </source>
</evidence>
<feature type="binding site" evidence="13">
    <location>
        <position position="140"/>
    </location>
    <ligand>
        <name>Mg(2+)</name>
        <dbReference type="ChEBI" id="CHEBI:18420"/>
        <label>1</label>
    </ligand>
</feature>
<keyword evidence="3 13" id="KW-0540">Nuclease</keyword>
<evidence type="ECO:0000256" key="6">
    <source>
        <dbReference type="ARBA" id="ARBA00022763"/>
    </source>
</evidence>
<keyword evidence="8 13" id="KW-0460">Magnesium</keyword>
<evidence type="ECO:0000313" key="15">
    <source>
        <dbReference type="Proteomes" id="UP000176273"/>
    </source>
</evidence>
<feature type="binding site" evidence="13">
    <location>
        <position position="7"/>
    </location>
    <ligand>
        <name>Mg(2+)</name>
        <dbReference type="ChEBI" id="CHEBI:18420"/>
        <label>1</label>
    </ligand>
</feature>
<dbReference type="Gene3D" id="3.30.420.10">
    <property type="entry name" value="Ribonuclease H-like superfamily/Ribonuclease H"/>
    <property type="match status" value="1"/>
</dbReference>
<evidence type="ECO:0000256" key="9">
    <source>
        <dbReference type="ARBA" id="ARBA00023125"/>
    </source>
</evidence>
<sequence length="167" mass="17889">MIFLGLDPGTIRIGYGVVAREGASFRYRAGGILDVSGNLHERLSQIEPSLKKLVRQFRPDMAIIETLIFAKNKKTAMQVAEGRGALIATLVRCGLPLIELAPSSVKAAVAGSGNASKQAVAKMVWYTLQMPPPEESLVDDATDALALAIAGALHYTHPQYTSSKRSP</sequence>
<reference evidence="14 15" key="1">
    <citation type="journal article" date="2016" name="Nat. Commun.">
        <title>Thousands of microbial genomes shed light on interconnected biogeochemical processes in an aquifer system.</title>
        <authorList>
            <person name="Anantharaman K."/>
            <person name="Brown C.T."/>
            <person name="Hug L.A."/>
            <person name="Sharon I."/>
            <person name="Castelle C.J."/>
            <person name="Probst A.J."/>
            <person name="Thomas B.C."/>
            <person name="Singh A."/>
            <person name="Wilkins M.J."/>
            <person name="Karaoz U."/>
            <person name="Brodie E.L."/>
            <person name="Williams K.H."/>
            <person name="Hubbard S.S."/>
            <person name="Banfield J.F."/>
        </authorList>
    </citation>
    <scope>NUCLEOTIDE SEQUENCE [LARGE SCALE GENOMIC DNA]</scope>
</reference>
<keyword evidence="9 13" id="KW-0238">DNA-binding</keyword>
<comment type="cofactor">
    <cofactor evidence="13">
        <name>Mg(2+)</name>
        <dbReference type="ChEBI" id="CHEBI:18420"/>
    </cofactor>
    <text evidence="13">Binds 2 Mg(2+) ion per subunit.</text>
</comment>
<protein>
    <recommendedName>
        <fullName evidence="13">Crossover junction endodeoxyribonuclease RuvC</fullName>
        <ecNumber evidence="13">3.1.21.10</ecNumber>
    </recommendedName>
    <alternativeName>
        <fullName evidence="13">Holliday junction nuclease RuvC</fullName>
    </alternativeName>
    <alternativeName>
        <fullName evidence="13">Holliday junction resolvase RuvC</fullName>
    </alternativeName>
</protein>
<dbReference type="Pfam" id="PF02075">
    <property type="entry name" value="RuvC"/>
    <property type="match status" value="1"/>
</dbReference>
<evidence type="ECO:0000256" key="4">
    <source>
        <dbReference type="ARBA" id="ARBA00022723"/>
    </source>
</evidence>
<dbReference type="SUPFAM" id="SSF53098">
    <property type="entry name" value="Ribonuclease H-like"/>
    <property type="match status" value="1"/>
</dbReference>
<keyword evidence="2 13" id="KW-0963">Cytoplasm</keyword>
<evidence type="ECO:0000256" key="5">
    <source>
        <dbReference type="ARBA" id="ARBA00022759"/>
    </source>
</evidence>
<evidence type="ECO:0000256" key="7">
    <source>
        <dbReference type="ARBA" id="ARBA00022801"/>
    </source>
</evidence>
<dbReference type="InterPro" id="IPR036397">
    <property type="entry name" value="RNaseH_sf"/>
</dbReference>
<dbReference type="InterPro" id="IPR012337">
    <property type="entry name" value="RNaseH-like_sf"/>
</dbReference>
<dbReference type="GO" id="GO:0003677">
    <property type="term" value="F:DNA binding"/>
    <property type="evidence" value="ECO:0007669"/>
    <property type="project" value="UniProtKB-KW"/>
</dbReference>
<feature type="active site" evidence="13">
    <location>
        <position position="65"/>
    </location>
</feature>
<name>A0A1F6BKM0_9BACT</name>
<feature type="active site" evidence="13">
    <location>
        <position position="140"/>
    </location>
</feature>
<dbReference type="PRINTS" id="PR00696">
    <property type="entry name" value="RSOLVASERUVC"/>
</dbReference>
<keyword evidence="6 13" id="KW-0227">DNA damage</keyword>
<comment type="similarity">
    <text evidence="1 13">Belongs to the RuvC family.</text>
</comment>
<comment type="caution">
    <text evidence="14">The sequence shown here is derived from an EMBL/GenBank/DDBJ whole genome shotgun (WGS) entry which is preliminary data.</text>
</comment>
<dbReference type="HAMAP" id="MF_00034">
    <property type="entry name" value="RuvC"/>
    <property type="match status" value="1"/>
</dbReference>
<dbReference type="FunFam" id="3.30.420.10:FF:000002">
    <property type="entry name" value="Crossover junction endodeoxyribonuclease RuvC"/>
    <property type="match status" value="1"/>
</dbReference>
<dbReference type="STRING" id="1798468.A2110_02265"/>
<dbReference type="PANTHER" id="PTHR30194">
    <property type="entry name" value="CROSSOVER JUNCTION ENDODEOXYRIBONUCLEASE RUVC"/>
    <property type="match status" value="1"/>
</dbReference>
<organism evidence="14 15">
    <name type="scientific">Candidatus Jorgensenbacteria bacterium GWA1_54_12</name>
    <dbReference type="NCBI Taxonomy" id="1798468"/>
    <lineage>
        <taxon>Bacteria</taxon>
        <taxon>Candidatus Joergenseniibacteriota</taxon>
    </lineage>
</organism>
<dbReference type="GO" id="GO:0006281">
    <property type="term" value="P:DNA repair"/>
    <property type="evidence" value="ECO:0007669"/>
    <property type="project" value="UniProtKB-UniRule"/>
</dbReference>
<evidence type="ECO:0000256" key="12">
    <source>
        <dbReference type="ARBA" id="ARBA00029354"/>
    </source>
</evidence>
<dbReference type="InterPro" id="IPR020563">
    <property type="entry name" value="X-over_junc_endoDNase_Mg_BS"/>
</dbReference>
<dbReference type="EC" id="3.1.21.10" evidence="13"/>
<dbReference type="GO" id="GO:0005737">
    <property type="term" value="C:cytoplasm"/>
    <property type="evidence" value="ECO:0007669"/>
    <property type="project" value="UniProtKB-SubCell"/>
</dbReference>
<dbReference type="AlphaFoldDB" id="A0A1F6BKM0"/>